<feature type="transmembrane region" description="Helical" evidence="6">
    <location>
        <begin position="77"/>
        <end position="101"/>
    </location>
</feature>
<reference evidence="7" key="1">
    <citation type="submission" date="2023-08" db="EMBL/GenBank/DDBJ databases">
        <title>Functional and genomic diversity of the sorghum phyllosphere microbiome.</title>
        <authorList>
            <person name="Shade A."/>
        </authorList>
    </citation>
    <scope>NUCLEOTIDE SEQUENCE</scope>
    <source>
        <strain evidence="7">SORGH_AS_0974</strain>
    </source>
</reference>
<proteinExistence type="predicted"/>
<comment type="caution">
    <text evidence="7">The sequence shown here is derived from an EMBL/GenBank/DDBJ whole genome shotgun (WGS) entry which is preliminary data.</text>
</comment>
<keyword evidence="3 6" id="KW-0812">Transmembrane</keyword>
<name>A0AAJ2BB05_9HYPH</name>
<gene>
    <name evidence="7" type="ORF">QE369_003128</name>
</gene>
<dbReference type="PANTHER" id="PTHR30086:SF20">
    <property type="entry name" value="ARGININE EXPORTER PROTEIN ARGO-RELATED"/>
    <property type="match status" value="1"/>
</dbReference>
<comment type="subcellular location">
    <subcellularLocation>
        <location evidence="1">Cell membrane</location>
        <topology evidence="1">Multi-pass membrane protein</topology>
    </subcellularLocation>
</comment>
<feature type="transmembrane region" description="Helical" evidence="6">
    <location>
        <begin position="167"/>
        <end position="189"/>
    </location>
</feature>
<dbReference type="Pfam" id="PF01810">
    <property type="entry name" value="LysE"/>
    <property type="match status" value="1"/>
</dbReference>
<dbReference type="GO" id="GO:0005886">
    <property type="term" value="C:plasma membrane"/>
    <property type="evidence" value="ECO:0007669"/>
    <property type="project" value="UniProtKB-SubCell"/>
</dbReference>
<evidence type="ECO:0000256" key="2">
    <source>
        <dbReference type="ARBA" id="ARBA00022475"/>
    </source>
</evidence>
<evidence type="ECO:0000313" key="8">
    <source>
        <dbReference type="Proteomes" id="UP001255601"/>
    </source>
</evidence>
<feature type="transmembrane region" description="Helical" evidence="6">
    <location>
        <begin position="134"/>
        <end position="155"/>
    </location>
</feature>
<feature type="transmembrane region" description="Helical" evidence="6">
    <location>
        <begin position="52"/>
        <end position="71"/>
    </location>
</feature>
<dbReference type="AlphaFoldDB" id="A0AAJ2BB05"/>
<evidence type="ECO:0000313" key="7">
    <source>
        <dbReference type="EMBL" id="MDR6102931.1"/>
    </source>
</evidence>
<evidence type="ECO:0000256" key="4">
    <source>
        <dbReference type="ARBA" id="ARBA00022989"/>
    </source>
</evidence>
<keyword evidence="5 6" id="KW-0472">Membrane</keyword>
<dbReference type="InterPro" id="IPR001123">
    <property type="entry name" value="LeuE-type"/>
</dbReference>
<evidence type="ECO:0000256" key="1">
    <source>
        <dbReference type="ARBA" id="ARBA00004651"/>
    </source>
</evidence>
<keyword evidence="2" id="KW-1003">Cell membrane</keyword>
<accession>A0AAJ2BB05</accession>
<keyword evidence="4 6" id="KW-1133">Transmembrane helix</keyword>
<dbReference type="EMBL" id="JAVIZC010000003">
    <property type="protein sequence ID" value="MDR6102931.1"/>
    <property type="molecule type" value="Genomic_DNA"/>
</dbReference>
<dbReference type="GO" id="GO:0015171">
    <property type="term" value="F:amino acid transmembrane transporter activity"/>
    <property type="evidence" value="ECO:0007669"/>
    <property type="project" value="TreeGrafter"/>
</dbReference>
<evidence type="ECO:0000256" key="3">
    <source>
        <dbReference type="ARBA" id="ARBA00022692"/>
    </source>
</evidence>
<dbReference type="RefSeq" id="WP_309771488.1">
    <property type="nucleotide sequence ID" value="NZ_JAVIZC010000003.1"/>
</dbReference>
<evidence type="ECO:0000256" key="6">
    <source>
        <dbReference type="SAM" id="Phobius"/>
    </source>
</evidence>
<dbReference type="PANTHER" id="PTHR30086">
    <property type="entry name" value="ARGININE EXPORTER PROTEIN ARGO"/>
    <property type="match status" value="1"/>
</dbReference>
<organism evidence="7 8">
    <name type="scientific">Agrobacterium larrymoorei</name>
    <dbReference type="NCBI Taxonomy" id="160699"/>
    <lineage>
        <taxon>Bacteria</taxon>
        <taxon>Pseudomonadati</taxon>
        <taxon>Pseudomonadota</taxon>
        <taxon>Alphaproteobacteria</taxon>
        <taxon>Hyphomicrobiales</taxon>
        <taxon>Rhizobiaceae</taxon>
        <taxon>Rhizobium/Agrobacterium group</taxon>
        <taxon>Agrobacterium</taxon>
    </lineage>
</organism>
<evidence type="ECO:0000256" key="5">
    <source>
        <dbReference type="ARBA" id="ARBA00023136"/>
    </source>
</evidence>
<feature type="transmembrane region" description="Helical" evidence="6">
    <location>
        <begin position="20"/>
        <end position="40"/>
    </location>
</feature>
<sequence length="222" mass="22961">MLSNLRAQKAKSMLDLHQLLIVYAAYIIATASPGPSNMTIMGVAMSQGRAPAVVLALGVMSGSLTWAAIAATGLSAVLASFANALFVIKIAGGIYLLYLAYKSARSAFINAPQAGINADAGGKADYGKLYRRGLLLHLTNPKAVLGWLAVMSLGLKPGAGPATLAAIVGGCALLGLVVFCGYALLFSTAPAIRIYQKAKRSIETTLALFFGFAGIKLLLSKV</sequence>
<dbReference type="Proteomes" id="UP001255601">
    <property type="component" value="Unassembled WGS sequence"/>
</dbReference>
<protein>
    <submittedName>
        <fullName evidence="7">Threonine efflux protein</fullName>
    </submittedName>
</protein>